<dbReference type="Gene3D" id="2.60.40.4070">
    <property type="match status" value="1"/>
</dbReference>
<evidence type="ECO:0000313" key="7">
    <source>
        <dbReference type="Proteomes" id="UP001597387"/>
    </source>
</evidence>
<evidence type="ECO:0000256" key="2">
    <source>
        <dbReference type="ARBA" id="ARBA00023157"/>
    </source>
</evidence>
<dbReference type="InterPro" id="IPR013783">
    <property type="entry name" value="Ig-like_fold"/>
</dbReference>
<dbReference type="PANTHER" id="PTHR24273:SF32">
    <property type="entry name" value="HYALIN"/>
    <property type="match status" value="1"/>
</dbReference>
<dbReference type="Pfam" id="PF02140">
    <property type="entry name" value="SUEL_Lectin"/>
    <property type="match status" value="1"/>
</dbReference>
<dbReference type="InterPro" id="IPR035986">
    <property type="entry name" value="PKD_dom_sf"/>
</dbReference>
<feature type="domain" description="SUEL-type lectin" evidence="5">
    <location>
        <begin position="940"/>
        <end position="1025"/>
    </location>
</feature>
<name>A0ABW4ZIV4_9SPHI</name>
<evidence type="ECO:0000259" key="4">
    <source>
        <dbReference type="PROSITE" id="PS50093"/>
    </source>
</evidence>
<dbReference type="Gene3D" id="2.60.120.740">
    <property type="match status" value="1"/>
</dbReference>
<dbReference type="PANTHER" id="PTHR24273">
    <property type="entry name" value="FI04643P-RELATED"/>
    <property type="match status" value="1"/>
</dbReference>
<evidence type="ECO:0000313" key="6">
    <source>
        <dbReference type="EMBL" id="MFD2161777.1"/>
    </source>
</evidence>
<dbReference type="InterPro" id="IPR000922">
    <property type="entry name" value="Lectin_gal-bd_dom"/>
</dbReference>
<dbReference type="Pfam" id="PF22352">
    <property type="entry name" value="K319L-like_PKD"/>
    <property type="match status" value="1"/>
</dbReference>
<dbReference type="InterPro" id="IPR000601">
    <property type="entry name" value="PKD_dom"/>
</dbReference>
<dbReference type="InterPro" id="IPR013320">
    <property type="entry name" value="ConA-like_dom_sf"/>
</dbReference>
<dbReference type="Gene3D" id="2.60.120.200">
    <property type="match status" value="2"/>
</dbReference>
<feature type="domain" description="PKD" evidence="4">
    <location>
        <begin position="1498"/>
        <end position="1566"/>
    </location>
</feature>
<gene>
    <name evidence="6" type="ORF">ACFSJU_05185</name>
</gene>
<evidence type="ECO:0000259" key="5">
    <source>
        <dbReference type="PROSITE" id="PS50228"/>
    </source>
</evidence>
<evidence type="ECO:0000256" key="1">
    <source>
        <dbReference type="ARBA" id="ARBA00022729"/>
    </source>
</evidence>
<sequence length="1728" mass="178710">MKTKNIFRFLTVMLLMLTGTGFVQKALAQSTIIINNLTGGNSQHTSCIGTTWSKHEWNIIFPASYRGNTIRNAVLYYRRGTNDNTTIVNGAFTSGDNGAFLVNAVTATGLTNFTPAGTTQTGSYYKFDFTGQTLSIPADGILWFRFNATTGSCSQYRNDIGGSLYTSTYQQSDNIRSGFTSFLIEGDNGGALNFDGQNDYVAVNNPFTAFGKELTVEWTANIDASSVMGSGISQSTANVDNMASDVWMMHYNGDGTMNFYVNDNGSWKTAGANVPAGWHKWTGVANAYSINLYMDGNLVATTPNGITSGIKNNANSVIHLGKDSRWTSRFMKGGIDEVRIWSRALCAGEILNNLNGELSGTQTGLQEYYKFNHGAAQGNNAGITSLTDFSGNNRNGALINFALTGTTSNWIAGAISGSAPVFAAPSITASNNGPVTAGSAINLAATGTGTFAWTGPNGFTSALQNPSISNASSANAGTYTVTINQNGCTNTASTNVVVLSTPARALSFGGSNDYVNLGSLLPSNASFTKEAWILSTDANSANNIFSTNADPIWIPNGTLSVGQAGNYQVITDTNPFALNTWTHVAVAYDQPAKTLKLYVNGILKASTLNAPAYAGGTIFLGHHAGGSGNSSIKMDEVRFWNRALCQGEIQSNMNAELNPASQSGLIALYHANQGFVSANNSAETTLSDASGNNKNGTLANFALTGSSSNWTEGPVTGTAPAFVPPTASFTANGPLAFCPSGSVTFTADPGSGFTYQWTKNGLPIEGANAVSYNANASGSYNVIITQNGCTASAEALQVVVEDLVAPTVSKLQDAIIDLDNNCSFIMPDYRSQLSIGDNCTPITSLIVTQTPSPGTELTGAESISVSFSVKDLSGNDTTSSFTLVKRDVTAPTVAAKNYTLYLGANGAGTLTTSDVNNNSFDGCGPVALSFSNAGKICAIANENGTLSLTAPQGAVFTSIDFASYGNATGSCGNFVQGWCNSSLSQSRVEAAFLGKNSGSIVANNGNFGDPCYGTVKRLVVQASYSIPGVSANGESVSFTCNQVGNNTVTLIGSDGSGNVANATAIVTVIDSVKPKALAQNIIVQLDASGHAFTTAEAVNNGSTDACGIASVTLSKTAFDCSNVGENTVVLTVTDVNGNVSTANATITVEDKVAPAAMAQNVTIHLDASGNASTTAEAVNNGSADACGIESITLSKTAFDCSNVGENTTVLTVTDVNGNVSTVNAIVTVLDNIAPAALAQNVTVQLNAFGNASTTAALVNNGSADACGIKSITLSKTDFDCSNVGENTVVLTVTDVNGNVSTANAIVTVQDNIAPAIITRNVVVQLNANGQGSITEPQIDNGSSDNCSIASYSLDKRSFDCSNVGPNTVVLTVTDINGNVSTANATVTVEDNIAPLALAKNIQVTLVNGAASITAALIDNGSNDACGIQSLAIDKSSFDCSNLGQNTVVLTVTDKNYNVSTTTAVVNVIGVTPVASIAVSRSNNTFTGLDSKTIALGYGAQSLTLTASNSTSASNATTYAWHPSAGLSSANVANPVFTPTAAGTYTFNVIATNEFGCTASSTVTITVLDVRCGSKNEKVLVCQKTGSGSNPWVQICISPNAVDAHLKKGSTLGTCGTTSSTTLASSPENETLTLSNSLNVSSKNSLTVYPNPFVSETTVSFTLISDAVKVSLDLYDLKGVRISNIYSGNAEAFRNYSFRFDGKSVPAGVYFFRLSGSGNALNFKVIVSQ</sequence>
<dbReference type="CDD" id="cd22842">
    <property type="entry name" value="Gal_Rha_Lectin_BGal"/>
    <property type="match status" value="1"/>
</dbReference>
<dbReference type="InterPro" id="IPR022409">
    <property type="entry name" value="PKD/Chitinase_dom"/>
</dbReference>
<reference evidence="7" key="1">
    <citation type="journal article" date="2019" name="Int. J. Syst. Evol. Microbiol.">
        <title>The Global Catalogue of Microorganisms (GCM) 10K type strain sequencing project: providing services to taxonomists for standard genome sequencing and annotation.</title>
        <authorList>
            <consortium name="The Broad Institute Genomics Platform"/>
            <consortium name="The Broad Institute Genome Sequencing Center for Infectious Disease"/>
            <person name="Wu L."/>
            <person name="Ma J."/>
        </authorList>
    </citation>
    <scope>NUCLEOTIDE SEQUENCE [LARGE SCALE GENOMIC DNA]</scope>
    <source>
        <strain evidence="7">KCTC 42217</strain>
    </source>
</reference>
<protein>
    <submittedName>
        <fullName evidence="6">LamG-like jellyroll fold domain-containing protein</fullName>
    </submittedName>
</protein>
<dbReference type="PROSITE" id="PS50228">
    <property type="entry name" value="SUEL_LECTIN"/>
    <property type="match status" value="1"/>
</dbReference>
<dbReference type="InterPro" id="IPR026444">
    <property type="entry name" value="Secre_tail"/>
</dbReference>
<dbReference type="NCBIfam" id="TIGR04183">
    <property type="entry name" value="Por_Secre_tail"/>
    <property type="match status" value="1"/>
</dbReference>
<dbReference type="Gene3D" id="2.60.40.10">
    <property type="entry name" value="Immunoglobulins"/>
    <property type="match status" value="4"/>
</dbReference>
<dbReference type="Proteomes" id="UP001597387">
    <property type="component" value="Unassembled WGS sequence"/>
</dbReference>
<dbReference type="RefSeq" id="WP_255898578.1">
    <property type="nucleotide sequence ID" value="NZ_JAFMZO010000001.1"/>
</dbReference>
<dbReference type="EMBL" id="JBHUHZ010000001">
    <property type="protein sequence ID" value="MFD2161777.1"/>
    <property type="molecule type" value="Genomic_DNA"/>
</dbReference>
<organism evidence="6 7">
    <name type="scientific">Paradesertivirga mongoliensis</name>
    <dbReference type="NCBI Taxonomy" id="2100740"/>
    <lineage>
        <taxon>Bacteria</taxon>
        <taxon>Pseudomonadati</taxon>
        <taxon>Bacteroidota</taxon>
        <taxon>Sphingobacteriia</taxon>
        <taxon>Sphingobacteriales</taxon>
        <taxon>Sphingobacteriaceae</taxon>
        <taxon>Paradesertivirga</taxon>
    </lineage>
</organism>
<dbReference type="InterPro" id="IPR043159">
    <property type="entry name" value="Lectin_gal-bd_sf"/>
</dbReference>
<dbReference type="SMART" id="SM00560">
    <property type="entry name" value="LamGL"/>
    <property type="match status" value="2"/>
</dbReference>
<dbReference type="SMART" id="SM00089">
    <property type="entry name" value="PKD"/>
    <property type="match status" value="4"/>
</dbReference>
<keyword evidence="1 3" id="KW-0732">Signal</keyword>
<keyword evidence="7" id="KW-1185">Reference proteome</keyword>
<dbReference type="InterPro" id="IPR006558">
    <property type="entry name" value="LamG-like"/>
</dbReference>
<dbReference type="SUPFAM" id="SSF49899">
    <property type="entry name" value="Concanavalin A-like lectins/glucanases"/>
    <property type="match status" value="2"/>
</dbReference>
<dbReference type="PROSITE" id="PS50093">
    <property type="entry name" value="PKD"/>
    <property type="match status" value="1"/>
</dbReference>
<dbReference type="Pfam" id="PF13385">
    <property type="entry name" value="Laminin_G_3"/>
    <property type="match status" value="2"/>
</dbReference>
<comment type="caution">
    <text evidence="6">The sequence shown here is derived from an EMBL/GenBank/DDBJ whole genome shotgun (WGS) entry which is preliminary data.</text>
</comment>
<feature type="chain" id="PRO_5045733318" evidence="3">
    <location>
        <begin position="29"/>
        <end position="1728"/>
    </location>
</feature>
<dbReference type="CDD" id="cd00146">
    <property type="entry name" value="PKD"/>
    <property type="match status" value="1"/>
</dbReference>
<dbReference type="SUPFAM" id="SSF49299">
    <property type="entry name" value="PKD domain"/>
    <property type="match status" value="1"/>
</dbReference>
<keyword evidence="2" id="KW-1015">Disulfide bond</keyword>
<feature type="signal peptide" evidence="3">
    <location>
        <begin position="1"/>
        <end position="28"/>
    </location>
</feature>
<evidence type="ECO:0000256" key="3">
    <source>
        <dbReference type="SAM" id="SignalP"/>
    </source>
</evidence>
<proteinExistence type="predicted"/>
<accession>A0ABW4ZIV4</accession>